<dbReference type="NCBIfam" id="NF033592">
    <property type="entry name" value="transpos_IS4_1"/>
    <property type="match status" value="1"/>
</dbReference>
<keyword evidence="2" id="KW-0815">Transposition</keyword>
<dbReference type="PANTHER" id="PTHR33258:SF1">
    <property type="entry name" value="TRANSPOSASE INSL FOR INSERTION SEQUENCE ELEMENT IS186A-RELATED"/>
    <property type="match status" value="1"/>
</dbReference>
<reference evidence="7 8" key="1">
    <citation type="submission" date="2020-10" db="EMBL/GenBank/DDBJ databases">
        <authorList>
            <person name="Castelo-Branco R."/>
            <person name="Eusebio N."/>
            <person name="Adriana R."/>
            <person name="Vieira A."/>
            <person name="Brugerolle De Fraissinette N."/>
            <person name="Rezende De Castro R."/>
            <person name="Schneider M.P."/>
            <person name="Vasconcelos V."/>
            <person name="Leao P.N."/>
        </authorList>
    </citation>
    <scope>NUCLEOTIDE SEQUENCE [LARGE SCALE GENOMIC DNA]</scope>
    <source>
        <strain evidence="7 8">LEGE 06226</strain>
    </source>
</reference>
<keyword evidence="5" id="KW-1133">Transmembrane helix</keyword>
<keyword evidence="4" id="KW-0233">DNA recombination</keyword>
<accession>A0ABR9UA89</accession>
<evidence type="ECO:0000313" key="8">
    <source>
        <dbReference type="Proteomes" id="UP000640725"/>
    </source>
</evidence>
<dbReference type="Pfam" id="PF01609">
    <property type="entry name" value="DDE_Tnp_1"/>
    <property type="match status" value="1"/>
</dbReference>
<keyword evidence="5" id="KW-0812">Transmembrane</keyword>
<feature type="transmembrane region" description="Helical" evidence="5">
    <location>
        <begin position="59"/>
        <end position="77"/>
    </location>
</feature>
<feature type="domain" description="Transposase IS4-like" evidence="6">
    <location>
        <begin position="191"/>
        <end position="337"/>
    </location>
</feature>
<evidence type="ECO:0000256" key="1">
    <source>
        <dbReference type="ARBA" id="ARBA00010075"/>
    </source>
</evidence>
<evidence type="ECO:0000313" key="7">
    <source>
        <dbReference type="EMBL" id="MBE9143368.1"/>
    </source>
</evidence>
<evidence type="ECO:0000259" key="6">
    <source>
        <dbReference type="Pfam" id="PF01609"/>
    </source>
</evidence>
<protein>
    <submittedName>
        <fullName evidence="7">IS4 family transposase</fullName>
    </submittedName>
</protein>
<evidence type="ECO:0000256" key="2">
    <source>
        <dbReference type="ARBA" id="ARBA00022578"/>
    </source>
</evidence>
<dbReference type="RefSeq" id="WP_193868957.1">
    <property type="nucleotide sequence ID" value="NZ_JADEWU010000015.1"/>
</dbReference>
<name>A0ABR9UA89_9CYAN</name>
<evidence type="ECO:0000256" key="5">
    <source>
        <dbReference type="SAM" id="Phobius"/>
    </source>
</evidence>
<keyword evidence="8" id="KW-1185">Reference proteome</keyword>
<comment type="similarity">
    <text evidence="1">Belongs to the transposase 11 family.</text>
</comment>
<evidence type="ECO:0000256" key="3">
    <source>
        <dbReference type="ARBA" id="ARBA00023125"/>
    </source>
</evidence>
<dbReference type="PANTHER" id="PTHR33258">
    <property type="entry name" value="TRANSPOSASE INSL FOR INSERTION SEQUENCE ELEMENT IS186A-RELATED"/>
    <property type="match status" value="1"/>
</dbReference>
<dbReference type="InterPro" id="IPR002559">
    <property type="entry name" value="Transposase_11"/>
</dbReference>
<evidence type="ECO:0000256" key="4">
    <source>
        <dbReference type="ARBA" id="ARBA00023172"/>
    </source>
</evidence>
<proteinExistence type="inferred from homology"/>
<dbReference type="EMBL" id="JADEWU010000015">
    <property type="protein sequence ID" value="MBE9143368.1"/>
    <property type="molecule type" value="Genomic_DNA"/>
</dbReference>
<organism evidence="7 8">
    <name type="scientific">Planktothrix mougeotii LEGE 06226</name>
    <dbReference type="NCBI Taxonomy" id="1828728"/>
    <lineage>
        <taxon>Bacteria</taxon>
        <taxon>Bacillati</taxon>
        <taxon>Cyanobacteriota</taxon>
        <taxon>Cyanophyceae</taxon>
        <taxon>Oscillatoriophycideae</taxon>
        <taxon>Oscillatoriales</taxon>
        <taxon>Microcoleaceae</taxon>
        <taxon>Planktothrix</taxon>
    </lineage>
</organism>
<gene>
    <name evidence="7" type="ORF">IQ236_09030</name>
</gene>
<dbReference type="SUPFAM" id="SSF53098">
    <property type="entry name" value="Ribonuclease H-like"/>
    <property type="match status" value="1"/>
</dbReference>
<comment type="caution">
    <text evidence="7">The sequence shown here is derived from an EMBL/GenBank/DDBJ whole genome shotgun (WGS) entry which is preliminary data.</text>
</comment>
<keyword evidence="5" id="KW-0472">Membrane</keyword>
<keyword evidence="3" id="KW-0238">DNA-binding</keyword>
<dbReference type="InterPro" id="IPR047952">
    <property type="entry name" value="Transpos_IS4"/>
</dbReference>
<dbReference type="InterPro" id="IPR012337">
    <property type="entry name" value="RNaseH-like_sf"/>
</dbReference>
<dbReference type="Proteomes" id="UP000640725">
    <property type="component" value="Unassembled WGS sequence"/>
</dbReference>
<sequence>MSKTTGRILRNADLRHQSQMAGPPLEVLEKELYRLLTPENFKPLKESRGIQEKKLRSRVLNLPVMMAVVMGLVYRRIAGLRELLRLLTEEGMLWIEPMQVSVEALSKRLRTLPASLFVEIFEQVIEKLKSEENLKGVPEKWLGISEKFSGIWIADGSTLEEIFKKLKVLRKGNTVLGGKMMVIVEAWTYRPVKMWYTEESKANDKIFTDQLLEQLPQGGLMIFDLGFFKFGWFDEFTEQKKFFVTRLREKTAYQVKKTLSTGLYYQDEIIQMGMYRSNQCHHPVRLVSVLWGKTWYRYLTNVLAPEELSAQQVCELYRNRWQIEQAFLLTKRLLGLAYLWVGDSNGIQIQILSTWIFYAVLNQLCTDVAVALGQQTERISTEMVFRALYHFSRASLRGETSDVISYLTSHQKLFGLVKSTRKRHRVLDALTQQVWGERSLS</sequence>